<proteinExistence type="predicted"/>
<gene>
    <name evidence="2" type="ORF">P0Y49_15430</name>
</gene>
<dbReference type="Gene3D" id="3.90.1720.10">
    <property type="entry name" value="endopeptidase domain like (from Nostoc punctiforme)"/>
    <property type="match status" value="1"/>
</dbReference>
<sequence length="171" mass="18788">MTKTEKIIQVASRYVGYLEIRSNAGFYDAAFEAKMKSAGWYRGAPWCAFFAKSVFAEVYAEDKRTAPIIRNTFTGGVIDTLKRVKAEGTFATGPEPKVGALVMWRMGKTSSGHAGIVISVDKANNTMQTIEGNTNASGSREGDCVAKKLRTIHRDFRSDGLNVEGYIYPLD</sequence>
<accession>A0AAJ6B4Y7</accession>
<dbReference type="Pfam" id="PF05257">
    <property type="entry name" value="CHAP"/>
    <property type="match status" value="1"/>
</dbReference>
<organism evidence="2 3">
    <name type="scientific">Candidatus Pedobacter colombiensis</name>
    <dbReference type="NCBI Taxonomy" id="3121371"/>
    <lineage>
        <taxon>Bacteria</taxon>
        <taxon>Pseudomonadati</taxon>
        <taxon>Bacteroidota</taxon>
        <taxon>Sphingobacteriia</taxon>
        <taxon>Sphingobacteriales</taxon>
        <taxon>Sphingobacteriaceae</taxon>
        <taxon>Pedobacter</taxon>
    </lineage>
</organism>
<feature type="domain" description="Peptidase C51" evidence="1">
    <location>
        <begin position="41"/>
        <end position="133"/>
    </location>
</feature>
<evidence type="ECO:0000313" key="3">
    <source>
        <dbReference type="Proteomes" id="UP001214530"/>
    </source>
</evidence>
<reference evidence="2" key="1">
    <citation type="submission" date="2023-03" db="EMBL/GenBank/DDBJ databases">
        <title>Andean soil-derived lignocellulolytic bacterial consortium as a source of novel taxa and putative plastic-active enzymes.</title>
        <authorList>
            <person name="Diaz-Garcia L."/>
            <person name="Chuvochina M."/>
            <person name="Feuerriegel G."/>
            <person name="Bunk B."/>
            <person name="Sproer C."/>
            <person name="Streit W.R."/>
            <person name="Rodriguez L.M."/>
            <person name="Overmann J."/>
            <person name="Jimenez D.J."/>
        </authorList>
    </citation>
    <scope>NUCLEOTIDE SEQUENCE</scope>
    <source>
        <strain evidence="2">MAG 3858</strain>
    </source>
</reference>
<dbReference type="AlphaFoldDB" id="A0AAJ6B4Y7"/>
<evidence type="ECO:0000313" key="2">
    <source>
        <dbReference type="EMBL" id="WEK18182.1"/>
    </source>
</evidence>
<dbReference type="EMBL" id="CP119313">
    <property type="protein sequence ID" value="WEK18182.1"/>
    <property type="molecule type" value="Genomic_DNA"/>
</dbReference>
<evidence type="ECO:0000259" key="1">
    <source>
        <dbReference type="Pfam" id="PF05257"/>
    </source>
</evidence>
<dbReference type="InterPro" id="IPR007921">
    <property type="entry name" value="CHAP_dom"/>
</dbReference>
<protein>
    <submittedName>
        <fullName evidence="2">CHAP domain-containing protein</fullName>
    </submittedName>
</protein>
<dbReference type="InterPro" id="IPR038765">
    <property type="entry name" value="Papain-like_cys_pep_sf"/>
</dbReference>
<dbReference type="SUPFAM" id="SSF54001">
    <property type="entry name" value="Cysteine proteinases"/>
    <property type="match status" value="1"/>
</dbReference>
<name>A0AAJ6B4Y7_9SPHI</name>
<dbReference type="Proteomes" id="UP001214530">
    <property type="component" value="Chromosome"/>
</dbReference>